<evidence type="ECO:0000256" key="6">
    <source>
        <dbReference type="ARBA" id="ARBA00022917"/>
    </source>
</evidence>
<dbReference type="STRING" id="31246.A0A183PG94"/>
<evidence type="ECO:0000256" key="8">
    <source>
        <dbReference type="ARBA" id="ARBA00031900"/>
    </source>
</evidence>
<feature type="domain" description="Anticodon-binding" evidence="10">
    <location>
        <begin position="136"/>
        <end position="226"/>
    </location>
</feature>
<dbReference type="PANTHER" id="PTHR11451">
    <property type="entry name" value="THREONINE-TRNA LIGASE"/>
    <property type="match status" value="1"/>
</dbReference>
<sequence>MQQLKESLDEVGLKWELNPGDGAFYGPKIDITIMDALRRRHQCATIQLDFQLPVRFNLSYASETDSLSGSDNNYNNVSNITNGISDHHEATNHQTDLNIHRPVIIHRAILGSVERIIAILTESYGGKWPFWLSPRQVLVVPVVSACDEYAIDVKNRLHDAGFMVSVDTDPGRTLNKKIRNGQLLQNNFILVVGEKEITNGTVNVRTRDNKVHGEHPVEHVIERFRQLAASRTLEAEQEF</sequence>
<dbReference type="CDD" id="cd00860">
    <property type="entry name" value="ThrRS_anticodon"/>
    <property type="match status" value="1"/>
</dbReference>
<dbReference type="EMBL" id="UZAL01033441">
    <property type="protein sequence ID" value="VDP63403.1"/>
    <property type="molecule type" value="Genomic_DNA"/>
</dbReference>
<dbReference type="InterPro" id="IPR004154">
    <property type="entry name" value="Anticodon-bd"/>
</dbReference>
<dbReference type="FunFam" id="3.40.50.800:FF:000003">
    <property type="entry name" value="Threonine--tRNA ligase 2, cytoplasmic"/>
    <property type="match status" value="1"/>
</dbReference>
<evidence type="ECO:0000256" key="7">
    <source>
        <dbReference type="ARBA" id="ARBA00023146"/>
    </source>
</evidence>
<dbReference type="SUPFAM" id="SSF52954">
    <property type="entry name" value="Class II aaRS ABD-related"/>
    <property type="match status" value="1"/>
</dbReference>
<proteinExistence type="inferred from homology"/>
<dbReference type="EC" id="6.1.1.3" evidence="2"/>
<evidence type="ECO:0000313" key="12">
    <source>
        <dbReference type="Proteomes" id="UP000269396"/>
    </source>
</evidence>
<dbReference type="GO" id="GO:0005739">
    <property type="term" value="C:mitochondrion"/>
    <property type="evidence" value="ECO:0007669"/>
    <property type="project" value="TreeGrafter"/>
</dbReference>
<dbReference type="GO" id="GO:0004829">
    <property type="term" value="F:threonine-tRNA ligase activity"/>
    <property type="evidence" value="ECO:0007669"/>
    <property type="project" value="UniProtKB-EC"/>
</dbReference>
<accession>A0A183PG94</accession>
<keyword evidence="6" id="KW-0648">Protein biosynthesis</keyword>
<comment type="catalytic activity">
    <reaction evidence="9">
        <text>tRNA(Thr) + L-threonine + ATP = L-threonyl-tRNA(Thr) + AMP + diphosphate + H(+)</text>
        <dbReference type="Rhea" id="RHEA:24624"/>
        <dbReference type="Rhea" id="RHEA-COMP:9670"/>
        <dbReference type="Rhea" id="RHEA-COMP:9704"/>
        <dbReference type="ChEBI" id="CHEBI:15378"/>
        <dbReference type="ChEBI" id="CHEBI:30616"/>
        <dbReference type="ChEBI" id="CHEBI:33019"/>
        <dbReference type="ChEBI" id="CHEBI:57926"/>
        <dbReference type="ChEBI" id="CHEBI:78442"/>
        <dbReference type="ChEBI" id="CHEBI:78534"/>
        <dbReference type="ChEBI" id="CHEBI:456215"/>
        <dbReference type="EC" id="6.1.1.3"/>
    </reaction>
</comment>
<name>A0A183PG94_9TREM</name>
<dbReference type="GO" id="GO:0005524">
    <property type="term" value="F:ATP binding"/>
    <property type="evidence" value="ECO:0007669"/>
    <property type="project" value="UniProtKB-KW"/>
</dbReference>
<evidence type="ECO:0000256" key="9">
    <source>
        <dbReference type="ARBA" id="ARBA00049515"/>
    </source>
</evidence>
<evidence type="ECO:0000313" key="11">
    <source>
        <dbReference type="EMBL" id="VDP63403.1"/>
    </source>
</evidence>
<reference evidence="11 12" key="1">
    <citation type="submission" date="2018-11" db="EMBL/GenBank/DDBJ databases">
        <authorList>
            <consortium name="Pathogen Informatics"/>
        </authorList>
    </citation>
    <scope>NUCLEOTIDE SEQUENCE [LARGE SCALE GENOMIC DNA]</scope>
    <source>
        <strain>Denwood</strain>
        <strain evidence="12">Zambia</strain>
    </source>
</reference>
<dbReference type="SUPFAM" id="SSF55681">
    <property type="entry name" value="Class II aaRS and biotin synthetases"/>
    <property type="match status" value="1"/>
</dbReference>
<dbReference type="Proteomes" id="UP000269396">
    <property type="component" value="Unassembled WGS sequence"/>
</dbReference>
<evidence type="ECO:0000256" key="4">
    <source>
        <dbReference type="ARBA" id="ARBA00022741"/>
    </source>
</evidence>
<evidence type="ECO:0000256" key="3">
    <source>
        <dbReference type="ARBA" id="ARBA00022598"/>
    </source>
</evidence>
<comment type="similarity">
    <text evidence="1">Belongs to the class-II aminoacyl-tRNA synthetase family.</text>
</comment>
<dbReference type="InterPro" id="IPR036621">
    <property type="entry name" value="Anticodon-bd_dom_sf"/>
</dbReference>
<dbReference type="InterPro" id="IPR047246">
    <property type="entry name" value="ThrRS_anticodon"/>
</dbReference>
<dbReference type="Gene3D" id="3.40.50.800">
    <property type="entry name" value="Anticodon-binding domain"/>
    <property type="match status" value="1"/>
</dbReference>
<evidence type="ECO:0000256" key="5">
    <source>
        <dbReference type="ARBA" id="ARBA00022840"/>
    </source>
</evidence>
<keyword evidence="5" id="KW-0067">ATP-binding</keyword>
<protein>
    <recommendedName>
        <fullName evidence="2">threonine--tRNA ligase</fullName>
        <ecNumber evidence="2">6.1.1.3</ecNumber>
    </recommendedName>
    <alternativeName>
        <fullName evidence="8">Threonyl-tRNA synthetase</fullName>
    </alternativeName>
</protein>
<keyword evidence="12" id="KW-1185">Reference proteome</keyword>
<dbReference type="AlphaFoldDB" id="A0A183PG94"/>
<dbReference type="PANTHER" id="PTHR11451:SF46">
    <property type="entry name" value="THREONINE--TRNA LIGASE"/>
    <property type="match status" value="1"/>
</dbReference>
<evidence type="ECO:0000256" key="2">
    <source>
        <dbReference type="ARBA" id="ARBA00013163"/>
    </source>
</evidence>
<organism evidence="11 12">
    <name type="scientific">Schistosoma mattheei</name>
    <dbReference type="NCBI Taxonomy" id="31246"/>
    <lineage>
        <taxon>Eukaryota</taxon>
        <taxon>Metazoa</taxon>
        <taxon>Spiralia</taxon>
        <taxon>Lophotrochozoa</taxon>
        <taxon>Platyhelminthes</taxon>
        <taxon>Trematoda</taxon>
        <taxon>Digenea</taxon>
        <taxon>Strigeidida</taxon>
        <taxon>Schistosomatoidea</taxon>
        <taxon>Schistosomatidae</taxon>
        <taxon>Schistosoma</taxon>
    </lineage>
</organism>
<evidence type="ECO:0000256" key="1">
    <source>
        <dbReference type="ARBA" id="ARBA00008226"/>
    </source>
</evidence>
<dbReference type="Gene3D" id="3.30.930.10">
    <property type="entry name" value="Bira Bifunctional Protein, Domain 2"/>
    <property type="match status" value="1"/>
</dbReference>
<dbReference type="GO" id="GO:0006435">
    <property type="term" value="P:threonyl-tRNA aminoacylation"/>
    <property type="evidence" value="ECO:0007669"/>
    <property type="project" value="TreeGrafter"/>
</dbReference>
<dbReference type="Pfam" id="PF03129">
    <property type="entry name" value="HGTP_anticodon"/>
    <property type="match status" value="1"/>
</dbReference>
<dbReference type="InterPro" id="IPR045864">
    <property type="entry name" value="aa-tRNA-synth_II/BPL/LPL"/>
</dbReference>
<keyword evidence="7" id="KW-0030">Aminoacyl-tRNA synthetase</keyword>
<gene>
    <name evidence="11" type="ORF">SMTD_LOCUS13380</name>
</gene>
<evidence type="ECO:0000259" key="10">
    <source>
        <dbReference type="Pfam" id="PF03129"/>
    </source>
</evidence>
<keyword evidence="4" id="KW-0547">Nucleotide-binding</keyword>
<keyword evidence="3" id="KW-0436">Ligase</keyword>